<dbReference type="Pfam" id="PF06779">
    <property type="entry name" value="MFS_4"/>
    <property type="match status" value="1"/>
</dbReference>
<feature type="transmembrane region" description="Helical" evidence="1">
    <location>
        <begin position="141"/>
        <end position="160"/>
    </location>
</feature>
<dbReference type="Gene3D" id="1.20.1250.20">
    <property type="entry name" value="MFS general substrate transporter like domains"/>
    <property type="match status" value="2"/>
</dbReference>
<evidence type="ECO:0000313" key="3">
    <source>
        <dbReference type="Proteomes" id="UP000317303"/>
    </source>
</evidence>
<feature type="transmembrane region" description="Helical" evidence="1">
    <location>
        <begin position="172"/>
        <end position="192"/>
    </location>
</feature>
<dbReference type="InterPro" id="IPR010645">
    <property type="entry name" value="MFS_4"/>
</dbReference>
<feature type="transmembrane region" description="Helical" evidence="1">
    <location>
        <begin position="302"/>
        <end position="321"/>
    </location>
</feature>
<protein>
    <submittedName>
        <fullName evidence="2">Putative MFS family arabinose efflux permease</fullName>
    </submittedName>
</protein>
<feature type="transmembrane region" description="Helical" evidence="1">
    <location>
        <begin position="333"/>
        <end position="355"/>
    </location>
</feature>
<comment type="caution">
    <text evidence="2">The sequence shown here is derived from an EMBL/GenBank/DDBJ whole genome shotgun (WGS) entry which is preliminary data.</text>
</comment>
<keyword evidence="1" id="KW-0812">Transmembrane</keyword>
<feature type="transmembrane region" description="Helical" evidence="1">
    <location>
        <begin position="279"/>
        <end position="296"/>
    </location>
</feature>
<accession>A0A660CJT1</accession>
<evidence type="ECO:0000313" key="2">
    <source>
        <dbReference type="EMBL" id="TWH22694.1"/>
    </source>
</evidence>
<feature type="transmembrane region" description="Helical" evidence="1">
    <location>
        <begin position="117"/>
        <end position="134"/>
    </location>
</feature>
<name>A0A660CJT1_9PSEU</name>
<dbReference type="InterPro" id="IPR036259">
    <property type="entry name" value="MFS_trans_sf"/>
</dbReference>
<dbReference type="EMBL" id="VLJV01000001">
    <property type="protein sequence ID" value="TWH22694.1"/>
    <property type="molecule type" value="Genomic_DNA"/>
</dbReference>
<gene>
    <name evidence="2" type="ORF">JD82_04584</name>
</gene>
<keyword evidence="1" id="KW-0472">Membrane</keyword>
<sequence length="392" mass="39192">MNTETDRLPTTEAPWIITLRAAAALAAAMGVGRFAYTPILPLMEAQAGLSASAGASVATANYVGYLAGALVGIVAPALLRSRTVLRGSLVALVASLALMPVLTGTVAWAILRLVAGVASALVFVVAAGGALARLRAHARHLGGWVFGGVGGGIALSGMLVLALRTTGDWQHAWWACAGVTAVLGTVAWRLAPEPAPAASLPQAASPSPSRTRWFVPLWTAYTLEGIGYIIAGTFLVAAIEDGVPGPLGAGAWILVGLAALPSCAVWARLSHRWSGPTMLCAALLAQSVGIALPAFARGPGPALIAAVLFGATFMGVTTLTLAAGRHLSGPRAVAVLTAGYSTGQILGPALAAPLLDGGYGGALLLAGALVLAAAVSAAAGALRFPRLAHPSA</sequence>
<evidence type="ECO:0000256" key="1">
    <source>
        <dbReference type="SAM" id="Phobius"/>
    </source>
</evidence>
<dbReference type="AlphaFoldDB" id="A0A660CJT1"/>
<feature type="transmembrane region" description="Helical" evidence="1">
    <location>
        <begin position="213"/>
        <end position="237"/>
    </location>
</feature>
<dbReference type="RefSeq" id="WP_030531430.1">
    <property type="nucleotide sequence ID" value="NZ_JOIJ01000004.1"/>
</dbReference>
<reference evidence="2 3" key="1">
    <citation type="submission" date="2019-07" db="EMBL/GenBank/DDBJ databases">
        <title>R&amp;d 2014.</title>
        <authorList>
            <person name="Klenk H.-P."/>
        </authorList>
    </citation>
    <scope>NUCLEOTIDE SEQUENCE [LARGE SCALE GENOMIC DNA]</scope>
    <source>
        <strain evidence="2 3">DSM 43194</strain>
    </source>
</reference>
<dbReference type="PANTHER" id="PTHR23537">
    <property type="match status" value="1"/>
</dbReference>
<feature type="transmembrane region" description="Helical" evidence="1">
    <location>
        <begin position="62"/>
        <end position="79"/>
    </location>
</feature>
<feature type="transmembrane region" description="Helical" evidence="1">
    <location>
        <begin position="21"/>
        <end position="42"/>
    </location>
</feature>
<dbReference type="Proteomes" id="UP000317303">
    <property type="component" value="Unassembled WGS sequence"/>
</dbReference>
<proteinExistence type="predicted"/>
<feature type="transmembrane region" description="Helical" evidence="1">
    <location>
        <begin position="249"/>
        <end position="267"/>
    </location>
</feature>
<feature type="transmembrane region" description="Helical" evidence="1">
    <location>
        <begin position="361"/>
        <end position="382"/>
    </location>
</feature>
<feature type="transmembrane region" description="Helical" evidence="1">
    <location>
        <begin position="91"/>
        <end position="111"/>
    </location>
</feature>
<keyword evidence="1" id="KW-1133">Transmembrane helix</keyword>
<keyword evidence="3" id="KW-1185">Reference proteome</keyword>
<organism evidence="2 3">
    <name type="scientific">Prauserella rugosa</name>
    <dbReference type="NCBI Taxonomy" id="43354"/>
    <lineage>
        <taxon>Bacteria</taxon>
        <taxon>Bacillati</taxon>
        <taxon>Actinomycetota</taxon>
        <taxon>Actinomycetes</taxon>
        <taxon>Pseudonocardiales</taxon>
        <taxon>Pseudonocardiaceae</taxon>
        <taxon>Prauserella</taxon>
    </lineage>
</organism>
<dbReference type="PANTHER" id="PTHR23537:SF1">
    <property type="entry name" value="SUGAR TRANSPORTER"/>
    <property type="match status" value="1"/>
</dbReference>
<dbReference type="SUPFAM" id="SSF103473">
    <property type="entry name" value="MFS general substrate transporter"/>
    <property type="match status" value="1"/>
</dbReference>
<dbReference type="GO" id="GO:0005886">
    <property type="term" value="C:plasma membrane"/>
    <property type="evidence" value="ECO:0007669"/>
    <property type="project" value="TreeGrafter"/>
</dbReference>